<evidence type="ECO:0000313" key="2">
    <source>
        <dbReference type="Proteomes" id="UP000001933"/>
    </source>
</evidence>
<dbReference type="HOGENOM" id="CLU_1377510_0_0_7"/>
<dbReference type="STRING" id="56780.SYN_01842"/>
<dbReference type="KEGG" id="sat:SYN_01842"/>
<dbReference type="RefSeq" id="WP_011417556.1">
    <property type="nucleotide sequence ID" value="NC_007759.1"/>
</dbReference>
<evidence type="ECO:0000313" key="1">
    <source>
        <dbReference type="EMBL" id="ABC77534.1"/>
    </source>
</evidence>
<protein>
    <submittedName>
        <fullName evidence="1">Hypothetical cytosolic protein</fullName>
    </submittedName>
</protein>
<name>Q2LTX7_SYNAS</name>
<dbReference type="OrthoDB" id="5393968at2"/>
<dbReference type="EMBL" id="CP000252">
    <property type="protein sequence ID" value="ABC77534.1"/>
    <property type="molecule type" value="Genomic_DNA"/>
</dbReference>
<organism evidence="1 2">
    <name type="scientific">Syntrophus aciditrophicus (strain SB)</name>
    <dbReference type="NCBI Taxonomy" id="56780"/>
    <lineage>
        <taxon>Bacteria</taxon>
        <taxon>Pseudomonadati</taxon>
        <taxon>Thermodesulfobacteriota</taxon>
        <taxon>Syntrophia</taxon>
        <taxon>Syntrophales</taxon>
        <taxon>Syntrophaceae</taxon>
        <taxon>Syntrophus</taxon>
    </lineage>
</organism>
<keyword evidence="2" id="KW-1185">Reference proteome</keyword>
<dbReference type="SUPFAM" id="SSF88659">
    <property type="entry name" value="Sigma3 and sigma4 domains of RNA polymerase sigma factors"/>
    <property type="match status" value="1"/>
</dbReference>
<dbReference type="InParanoid" id="Q2LTX7"/>
<gene>
    <name evidence="1" type="ORF">SYN_01842</name>
</gene>
<reference evidence="1 2" key="1">
    <citation type="journal article" date="2007" name="Proc. Natl. Acad. Sci. U.S.A.">
        <title>The genome of Syntrophus aciditrophicus: life at the thermodynamic limit of microbial growth.</title>
        <authorList>
            <person name="McInerney M.J."/>
            <person name="Rohlin L."/>
            <person name="Mouttaki H."/>
            <person name="Kim U."/>
            <person name="Krupp R.S."/>
            <person name="Rios-Hernandez L."/>
            <person name="Sieber J."/>
            <person name="Struchtemeyer C.G."/>
            <person name="Bhattacharyya A."/>
            <person name="Campbell J.W."/>
            <person name="Gunsalus R.P."/>
        </authorList>
    </citation>
    <scope>NUCLEOTIDE SEQUENCE [LARGE SCALE GENOMIC DNA]</scope>
    <source>
        <strain evidence="1 2">SB</strain>
    </source>
</reference>
<sequence length="198" mass="23020">MALAAATASREGNYETHRNEAVRWVERNMRKIRGRAVKFQRYSPYDLEDFTQQAYAAALAAVDVSMNQGIPFEACFWVLFTADSRTMASNPVTRNRYEEFRENYTERGYAPTPMQDHFQDFTEETGMGKEDLETVEALVDMALQVMTTKQRKVWRYLLSDTYYTTTDIAEILSVKRQVVEEIRDTGLKRVRKYFEAGA</sequence>
<dbReference type="eggNOG" id="COG1595">
    <property type="taxonomic scope" value="Bacteria"/>
</dbReference>
<dbReference type="AlphaFoldDB" id="Q2LTX7"/>
<dbReference type="InterPro" id="IPR013324">
    <property type="entry name" value="RNA_pol_sigma_r3/r4-like"/>
</dbReference>
<dbReference type="Proteomes" id="UP000001933">
    <property type="component" value="Chromosome"/>
</dbReference>
<proteinExistence type="predicted"/>
<accession>Q2LTX7</accession>